<protein>
    <submittedName>
        <fullName evidence="3">PASTA domain protein</fullName>
    </submittedName>
</protein>
<feature type="domain" description="PASTA" evidence="2">
    <location>
        <begin position="15"/>
        <end position="82"/>
    </location>
</feature>
<feature type="region of interest" description="Disordered" evidence="1">
    <location>
        <begin position="415"/>
        <end position="472"/>
    </location>
</feature>
<name>K1RAF1_9ZZZZ</name>
<feature type="compositionally biased region" description="Low complexity" evidence="1">
    <location>
        <begin position="415"/>
        <end position="462"/>
    </location>
</feature>
<accession>K1RAF1</accession>
<dbReference type="Gene3D" id="3.30.10.20">
    <property type="match status" value="5"/>
</dbReference>
<evidence type="ECO:0000256" key="1">
    <source>
        <dbReference type="SAM" id="MobiDB-lite"/>
    </source>
</evidence>
<dbReference type="PROSITE" id="PS51178">
    <property type="entry name" value="PASTA"/>
    <property type="match status" value="3"/>
</dbReference>
<dbReference type="Pfam" id="PF03793">
    <property type="entry name" value="PASTA"/>
    <property type="match status" value="5"/>
</dbReference>
<proteinExistence type="predicted"/>
<evidence type="ECO:0000259" key="2">
    <source>
        <dbReference type="PROSITE" id="PS51178"/>
    </source>
</evidence>
<reference evidence="3" key="1">
    <citation type="journal article" date="2013" name="Environ. Microbiol.">
        <title>Microbiota from the distal guts of lean and obese adolescents exhibit partial functional redundancy besides clear differences in community structure.</title>
        <authorList>
            <person name="Ferrer M."/>
            <person name="Ruiz A."/>
            <person name="Lanza F."/>
            <person name="Haange S.B."/>
            <person name="Oberbach A."/>
            <person name="Till H."/>
            <person name="Bargiela R."/>
            <person name="Campoy C."/>
            <person name="Segura M.T."/>
            <person name="Richter M."/>
            <person name="von Bergen M."/>
            <person name="Seifert J."/>
            <person name="Suarez A."/>
        </authorList>
    </citation>
    <scope>NUCLEOTIDE SEQUENCE</scope>
</reference>
<comment type="caution">
    <text evidence="3">The sequence shown here is derived from an EMBL/GenBank/DDBJ whole genome shotgun (WGS) entry which is preliminary data.</text>
</comment>
<dbReference type="SMART" id="SM00740">
    <property type="entry name" value="PASTA"/>
    <property type="match status" value="6"/>
</dbReference>
<dbReference type="InterPro" id="IPR005543">
    <property type="entry name" value="PASTA_dom"/>
</dbReference>
<feature type="domain" description="PASTA" evidence="2">
    <location>
        <begin position="154"/>
        <end position="220"/>
    </location>
</feature>
<organism evidence="3">
    <name type="scientific">human gut metagenome</name>
    <dbReference type="NCBI Taxonomy" id="408170"/>
    <lineage>
        <taxon>unclassified sequences</taxon>
        <taxon>metagenomes</taxon>
        <taxon>organismal metagenomes</taxon>
    </lineage>
</organism>
<dbReference type="EMBL" id="AJWZ01011260">
    <property type="protein sequence ID" value="EKC45867.1"/>
    <property type="molecule type" value="Genomic_DNA"/>
</dbReference>
<feature type="domain" description="PASTA" evidence="2">
    <location>
        <begin position="221"/>
        <end position="287"/>
    </location>
</feature>
<evidence type="ECO:0000313" key="3">
    <source>
        <dbReference type="EMBL" id="EKC45867.1"/>
    </source>
</evidence>
<dbReference type="CDD" id="cd06577">
    <property type="entry name" value="PASTA_pknB"/>
    <property type="match status" value="5"/>
</dbReference>
<sequence length="551" mass="61093">MTTTSKATLSAPPINISYLKSMPDFSNESLTSAVKWAKTNNINITQTYEYSDIIEEQNIIYQNVKAGTTLSKIKDLTLVVSDGADPNKEIVLKDMQGLTIDEVLDEIEKVYLNNVKIVYEDSEEKEDSLIKQSKIGTVARSDEITFTFSRGTSTKNEVKLPDFANMTKLRATAYLEKYKINYEFNDDYSTTVKKGNVIKQSIEKNKVIKVGSDKLTLTISKGKKIIVPDLKNMSLEDILNWVSKNKLKLEIEQSNDDTIKRGKIISTSVNKSDVLEERSKIKITISKGSIKMKNFDNLDDFKKWAEKNKINYQIEYESNNDIENGKIIRFSHKNNDVIKNNDTITVTVSTGKETTIPNFVGLTKANIQKKCNSLEISCTFQYANSKEKKDIAIRQSLSSGSKVAVNTSISITLSNGKATTTNNSKSNTNNSNNNKSNNNQNNNNNNQSNNNSGNNNNNNNTPSPTPEPSCTPSAITLNRSLNNIFSNPEGYQNVYNQLSSYFNSINVKVAISGDSSSGKAPGSFISGIGPGSTVYTCCPNNCKTYSITIAK</sequence>
<dbReference type="AlphaFoldDB" id="K1RAF1"/>
<gene>
    <name evidence="3" type="ORF">OBE_16626</name>
</gene>